<reference evidence="5" key="1">
    <citation type="journal article" date="2019" name="Int. J. Syst. Evol. Microbiol.">
        <title>The Global Catalogue of Microorganisms (GCM) 10K type strain sequencing project: providing services to taxonomists for standard genome sequencing and annotation.</title>
        <authorList>
            <consortium name="The Broad Institute Genomics Platform"/>
            <consortium name="The Broad Institute Genome Sequencing Center for Infectious Disease"/>
            <person name="Wu L."/>
            <person name="Ma J."/>
        </authorList>
    </citation>
    <scope>NUCLEOTIDE SEQUENCE [LARGE SCALE GENOMIC DNA]</scope>
    <source>
        <strain evidence="5">KACC 12602</strain>
    </source>
</reference>
<dbReference type="EMBL" id="JBHSKT010000009">
    <property type="protein sequence ID" value="MFC5271833.1"/>
    <property type="molecule type" value="Genomic_DNA"/>
</dbReference>
<dbReference type="PANTHER" id="PTHR45632:SF3">
    <property type="entry name" value="KELCH-LIKE PROTEIN 32"/>
    <property type="match status" value="1"/>
</dbReference>
<organism evidence="4 5">
    <name type="scientific">Adhaeribacter terreus</name>
    <dbReference type="NCBI Taxonomy" id="529703"/>
    <lineage>
        <taxon>Bacteria</taxon>
        <taxon>Pseudomonadati</taxon>
        <taxon>Bacteroidota</taxon>
        <taxon>Cytophagia</taxon>
        <taxon>Cytophagales</taxon>
        <taxon>Hymenobacteraceae</taxon>
        <taxon>Adhaeribacter</taxon>
    </lineage>
</organism>
<proteinExistence type="predicted"/>
<name>A0ABW0EEY5_9BACT</name>
<dbReference type="InterPro" id="IPR026444">
    <property type="entry name" value="Secre_tail"/>
</dbReference>
<keyword evidence="1" id="KW-0880">Kelch repeat</keyword>
<evidence type="ECO:0000256" key="1">
    <source>
        <dbReference type="ARBA" id="ARBA00022441"/>
    </source>
</evidence>
<gene>
    <name evidence="4" type="ORF">ACFPIB_14540</name>
</gene>
<dbReference type="InterPro" id="IPR006652">
    <property type="entry name" value="Kelch_1"/>
</dbReference>
<dbReference type="NCBIfam" id="TIGR04183">
    <property type="entry name" value="Por_Secre_tail"/>
    <property type="match status" value="1"/>
</dbReference>
<dbReference type="Gene3D" id="2.120.10.80">
    <property type="entry name" value="Kelch-type beta propeller"/>
    <property type="match status" value="3"/>
</dbReference>
<dbReference type="Pfam" id="PF18962">
    <property type="entry name" value="Por_Secre_tail"/>
    <property type="match status" value="1"/>
</dbReference>
<dbReference type="RefSeq" id="WP_378018192.1">
    <property type="nucleotide sequence ID" value="NZ_JBHSKT010000009.1"/>
</dbReference>
<protein>
    <submittedName>
        <fullName evidence="4">Kelch repeat-containing protein</fullName>
    </submittedName>
</protein>
<dbReference type="Pfam" id="PF01344">
    <property type="entry name" value="Kelch_1"/>
    <property type="match status" value="1"/>
</dbReference>
<evidence type="ECO:0000313" key="4">
    <source>
        <dbReference type="EMBL" id="MFC5271833.1"/>
    </source>
</evidence>
<comment type="caution">
    <text evidence="4">The sequence shown here is derived from an EMBL/GenBank/DDBJ whole genome shotgun (WGS) entry which is preliminary data.</text>
</comment>
<accession>A0ABW0EEY5</accession>
<keyword evidence="2" id="KW-0677">Repeat</keyword>
<dbReference type="Pfam" id="PF24681">
    <property type="entry name" value="Kelch_KLHDC2_KLHL20_DRC7"/>
    <property type="match status" value="1"/>
</dbReference>
<dbReference type="InterPro" id="IPR015915">
    <property type="entry name" value="Kelch-typ_b-propeller"/>
</dbReference>
<dbReference type="PANTHER" id="PTHR45632">
    <property type="entry name" value="LD33804P"/>
    <property type="match status" value="1"/>
</dbReference>
<keyword evidence="5" id="KW-1185">Reference proteome</keyword>
<feature type="domain" description="Secretion system C-terminal sorting" evidence="3">
    <location>
        <begin position="908"/>
        <end position="976"/>
    </location>
</feature>
<dbReference type="Proteomes" id="UP001596161">
    <property type="component" value="Unassembled WGS sequence"/>
</dbReference>
<sequence length="978" mass="106569">MKKIFVVMLVVVFGQKSFSQLPDSWTRKNDMGTVSPNPVSIRAEAVGFSIGTKGYFGTGGNATTKMNDFWEYDQATNSWSQKAALPGVARDRAVGFSVGTKGYLGTGQDAANNRLNDFWEYDPATNTWTQKANFAGTPRKGAVGLGIGNKGYLGTGNDANGDRTDFWEYDPATDTWIQKAVVPGYGRDEAAGFTIGNNGYIGGGYAPKTFYEYNPATNSWTQKANIPGNYAYENVGFSIGQKGYFSTGYSISSGITKETYEYNPATNTWTNISNNFTARRGAAGFGIGSKGYVVAGWDMTIGYLDDMWEYDPAPPLIQNRWNQRANVGGKNREAAIGFSIMNKGYVGGGYDGHHRNDFWEYDPISDSWSQKANIPGKPRSRGFGFGIGPKGYLGSGIDTLGNHTPDFWEYDPTTNRWTEKAPVYSGSTIAYVGFSIGKKGYAYGGGFATNFMEYDPETDIWTPKAVFPGPSSSSAMAFAVGNKGYVGLGGYKNIWEYDPATNIWTQKSSFPGLNRTNAIGFSLGNKGYVGTGHNTGFSNFSDIWEFDPATNLWTQRAPVPGNGRENAVAFTIGTRAFLGLGYDSRRNFLRDLWEYTPPTPPVLKDVAISAISSLPLNGCGFSAQQTITVSIANLGSQPESNIPVGCLVNGVPLTAAPEIFTGTIAPNTTASYTFSLPANLSAAGPYVIKPYTLLSGDNITHNDTATFKFTNWMRPHLPDFDFEAQNLPDFRVEPNRYNNIVNLNGSNNGNNSQGALYMMQANFPRPVNMVAPANVWNTYADRVGGIYSCFNPSGGSATDSLWLTFDLKQHFHMVPQNTNFRVMVNGQQVGPTYNPANAGSQNSWTSYKVDLFQFKNATSLEIGFESLLNLVLYNNTNPMNIMDNINVVRKIGTTTGLNPENPELQFQLFPNPTTGSFTVVASGKEQQLTVLDLNGKVIKTQTIGCGENLVTLPSVAKGIYLVRIISTNGVLTRKLVLQ</sequence>
<evidence type="ECO:0000256" key="2">
    <source>
        <dbReference type="ARBA" id="ARBA00022737"/>
    </source>
</evidence>
<dbReference type="SUPFAM" id="SSF117281">
    <property type="entry name" value="Kelch motif"/>
    <property type="match status" value="2"/>
</dbReference>
<evidence type="ECO:0000313" key="5">
    <source>
        <dbReference type="Proteomes" id="UP001596161"/>
    </source>
</evidence>
<evidence type="ECO:0000259" key="3">
    <source>
        <dbReference type="Pfam" id="PF18962"/>
    </source>
</evidence>